<feature type="region of interest" description="Disordered" evidence="2">
    <location>
        <begin position="1051"/>
        <end position="1070"/>
    </location>
</feature>
<evidence type="ECO:0000256" key="2">
    <source>
        <dbReference type="SAM" id="MobiDB-lite"/>
    </source>
</evidence>
<proteinExistence type="predicted"/>
<dbReference type="PANTHER" id="PTHR47026">
    <property type="entry name" value="PIGMENTOSA GTPASE REGULATOR-LIKE PROTEIN, PUTATIVE-RELATED"/>
    <property type="match status" value="1"/>
</dbReference>
<organism evidence="3 4">
    <name type="scientific">Tritrichomonas musculus</name>
    <dbReference type="NCBI Taxonomy" id="1915356"/>
    <lineage>
        <taxon>Eukaryota</taxon>
        <taxon>Metamonada</taxon>
        <taxon>Parabasalia</taxon>
        <taxon>Tritrichomonadida</taxon>
        <taxon>Tritrichomonadidae</taxon>
        <taxon>Tritrichomonas</taxon>
    </lineage>
</organism>
<feature type="region of interest" description="Disordered" evidence="2">
    <location>
        <begin position="721"/>
        <end position="768"/>
    </location>
</feature>
<dbReference type="SUPFAM" id="SSF54001">
    <property type="entry name" value="Cysteine proteinases"/>
    <property type="match status" value="1"/>
</dbReference>
<comment type="caution">
    <text evidence="3">The sequence shown here is derived from an EMBL/GenBank/DDBJ whole genome shotgun (WGS) entry which is preliminary data.</text>
</comment>
<evidence type="ECO:0000256" key="1">
    <source>
        <dbReference type="SAM" id="Coils"/>
    </source>
</evidence>
<feature type="compositionally biased region" description="Basic residues" evidence="2">
    <location>
        <begin position="1085"/>
        <end position="1097"/>
    </location>
</feature>
<keyword evidence="1" id="KW-0175">Coiled coil</keyword>
<feature type="region of interest" description="Disordered" evidence="2">
    <location>
        <begin position="1076"/>
        <end position="1097"/>
    </location>
</feature>
<dbReference type="PANTHER" id="PTHR47026:SF2">
    <property type="entry name" value="FLAGELLAR ASSOCIATED PROTEIN"/>
    <property type="match status" value="1"/>
</dbReference>
<sequence>MINEQNFQFYLRWLVQVSNSQPITDNNIPKVFQDFFTLPALSQALNISVANPLSVDWSNVENYINQNTFTDFVSLAEGIRDNFQTDIDKLYASYYFVTHYIQFDWDRYNSEDPQVLTIEDIFTQKKGISVDYSNFLIELAKSSGIISDNIQIYPFTNASKGINWNSYQPPPTPEIDHDDVYIDIGGQKFISEPSLGSGYLDDDHQFNFQYKKSNFLIPYLNALLLHYPENAIEEFTYDQFVSLNEPNFEKELSFESNPFQKITVENGYYEMQFSFLQPVDSIRSEISMLVNDDWSIKDDELVSLTCLAKDLPNRRFSLSSELRCRYKMAVSFPEIGNYEVKVTLNDRKLFNVYFNVTGIKEKMTFGIPDSLIEKSGFHPIVPSDELSTVTNGYARIRFVINLNSSAVIAKLFKIKEETFERDEKTVENCCRFFSVNLPFELEEYEHLKGYLVENWILVEFPEDGRWEVKIFFDADQTYGITYYFDVTGTCVHNIYPIFDLPKNRTFSHFPVNWPLVSLEPSTQSVIVNQSAASFHVFSEEELKLSFKHENDDSTIEPTLVGVKETSDNTSKDREYSVTFPEDGVYRLEIWEEDQFVGTQNYFVGEIEQIGETQEEKDLMENVKTVLTEKLDYCRDIPQSIREDVERLLKESNTDQQNEEEGQNEGQIENGQIQGQIDESQINDLVEGQISSLLDQGQNGEIQQNEEGQINDQIDQEPQVQINIPPYDDSPRSPRSRGQPSYPSSPRSTMSSSRGSNRPPLKKRPIKTRQPVLYTPPVYKSVEMTSELQALKEKAKKEEPLVNVSSETLEDLLYILNQEKKSYAKDHLYKNGLKCNSMIAHVTKYYELAKRKENQDFERQKFAEINKQFEDSLQSFDQETKKLEKELLAHQNDKRNQLKAAIEDDLTQFDEHWNSAKKQRTYNHSTNNLNALRSKLSFLLVDGRFKDAEEVQKQVNERTAFELANHTEIMKNDHDTSLRFLREKHIDEIDTFEKNCLVELEKFRQDRTKLRQSYLNRQLKLKTKEEIISDPNKLWMHGQTERMGNTLKNSLNRGATVNQSSKMKRADIKETDAVVLNLPPLESSRKPQKKAKKKKEDE</sequence>
<evidence type="ECO:0000313" key="4">
    <source>
        <dbReference type="Proteomes" id="UP001470230"/>
    </source>
</evidence>
<name>A0ABR2L4V6_9EUKA</name>
<protein>
    <recommendedName>
        <fullName evidence="5">GOLD domain-containing protein</fullName>
    </recommendedName>
</protein>
<dbReference type="InterPro" id="IPR038765">
    <property type="entry name" value="Papain-like_cys_pep_sf"/>
</dbReference>
<accession>A0ABR2L4V6</accession>
<evidence type="ECO:0000313" key="3">
    <source>
        <dbReference type="EMBL" id="KAK8898389.1"/>
    </source>
</evidence>
<feature type="compositionally biased region" description="Low complexity" evidence="2">
    <location>
        <begin position="735"/>
        <end position="758"/>
    </location>
</feature>
<evidence type="ECO:0008006" key="5">
    <source>
        <dbReference type="Google" id="ProtNLM"/>
    </source>
</evidence>
<gene>
    <name evidence="3" type="ORF">M9Y10_000674</name>
</gene>
<reference evidence="3 4" key="1">
    <citation type="submission" date="2024-04" db="EMBL/GenBank/DDBJ databases">
        <title>Tritrichomonas musculus Genome.</title>
        <authorList>
            <person name="Alves-Ferreira E."/>
            <person name="Grigg M."/>
            <person name="Lorenzi H."/>
            <person name="Galac M."/>
        </authorList>
    </citation>
    <scope>NUCLEOTIDE SEQUENCE [LARGE SCALE GENOMIC DNA]</scope>
    <source>
        <strain evidence="3 4">EAF2021</strain>
    </source>
</reference>
<feature type="coiled-coil region" evidence="1">
    <location>
        <begin position="865"/>
        <end position="892"/>
    </location>
</feature>
<dbReference type="Proteomes" id="UP001470230">
    <property type="component" value="Unassembled WGS sequence"/>
</dbReference>
<keyword evidence="4" id="KW-1185">Reference proteome</keyword>
<feature type="compositionally biased region" description="Polar residues" evidence="2">
    <location>
        <begin position="1051"/>
        <end position="1060"/>
    </location>
</feature>
<dbReference type="EMBL" id="JAPFFF010000001">
    <property type="protein sequence ID" value="KAK8898389.1"/>
    <property type="molecule type" value="Genomic_DNA"/>
</dbReference>